<feature type="signal peptide" evidence="1">
    <location>
        <begin position="1"/>
        <end position="23"/>
    </location>
</feature>
<dbReference type="RefSeq" id="WP_310820880.1">
    <property type="nucleotide sequence ID" value="NZ_CP036268.1"/>
</dbReference>
<gene>
    <name evidence="2" type="ORF">Pan189_00490</name>
</gene>
<name>A0A517QVL1_9PLAN</name>
<feature type="chain" id="PRO_5021753067" evidence="1">
    <location>
        <begin position="24"/>
        <end position="275"/>
    </location>
</feature>
<dbReference type="Proteomes" id="UP000317318">
    <property type="component" value="Chromosome"/>
</dbReference>
<keyword evidence="3" id="KW-1185">Reference proteome</keyword>
<sequence length="275" mass="29707" precursor="true">MLSIVKGQLKNTAVFFIVFSSLAILMPASSGGDASDVSKTVLGYVKPSNVRPPEKSLFWNDEFKYDVSASYLTVKPVRDAKTGDIVIPSLIIVVPEEAFEANASERAGDVKRVLSNSLYYNELKEGDVFAVPGAGTGVYKIASVDIEKPTVTLEMLAEDVIDSLGVDAPRGPVVLFGPSVSSLNPFALTLEANDRGKKTAAFDLDVVEIRVSGSKVRRGNQKIRLAEGRFRAYKGAVLPIGGLGFKIVNVVLPDEKRQIAGWIELSKEPPIKLRP</sequence>
<dbReference type="KEGG" id="svp:Pan189_00490"/>
<reference evidence="2 3" key="1">
    <citation type="submission" date="2019-02" db="EMBL/GenBank/DDBJ databases">
        <title>Deep-cultivation of Planctomycetes and their phenomic and genomic characterization uncovers novel biology.</title>
        <authorList>
            <person name="Wiegand S."/>
            <person name="Jogler M."/>
            <person name="Boedeker C."/>
            <person name="Pinto D."/>
            <person name="Vollmers J."/>
            <person name="Rivas-Marin E."/>
            <person name="Kohn T."/>
            <person name="Peeters S.H."/>
            <person name="Heuer A."/>
            <person name="Rast P."/>
            <person name="Oberbeckmann S."/>
            <person name="Bunk B."/>
            <person name="Jeske O."/>
            <person name="Meyerdierks A."/>
            <person name="Storesund J.E."/>
            <person name="Kallscheuer N."/>
            <person name="Luecker S."/>
            <person name="Lage O.M."/>
            <person name="Pohl T."/>
            <person name="Merkel B.J."/>
            <person name="Hornburger P."/>
            <person name="Mueller R.-W."/>
            <person name="Bruemmer F."/>
            <person name="Labrenz M."/>
            <person name="Spormann A.M."/>
            <person name="Op den Camp H."/>
            <person name="Overmann J."/>
            <person name="Amann R."/>
            <person name="Jetten M.S.M."/>
            <person name="Mascher T."/>
            <person name="Medema M.H."/>
            <person name="Devos D.P."/>
            <person name="Kaster A.-K."/>
            <person name="Ovreas L."/>
            <person name="Rohde M."/>
            <person name="Galperin M.Y."/>
            <person name="Jogler C."/>
        </authorList>
    </citation>
    <scope>NUCLEOTIDE SEQUENCE [LARGE SCALE GENOMIC DNA]</scope>
    <source>
        <strain evidence="2 3">Pan189</strain>
    </source>
</reference>
<organism evidence="2 3">
    <name type="scientific">Stratiformator vulcanicus</name>
    <dbReference type="NCBI Taxonomy" id="2527980"/>
    <lineage>
        <taxon>Bacteria</taxon>
        <taxon>Pseudomonadati</taxon>
        <taxon>Planctomycetota</taxon>
        <taxon>Planctomycetia</taxon>
        <taxon>Planctomycetales</taxon>
        <taxon>Planctomycetaceae</taxon>
        <taxon>Stratiformator</taxon>
    </lineage>
</organism>
<accession>A0A517QVL1</accession>
<keyword evidence="1" id="KW-0732">Signal</keyword>
<dbReference type="EMBL" id="CP036268">
    <property type="protein sequence ID" value="QDT35696.1"/>
    <property type="molecule type" value="Genomic_DNA"/>
</dbReference>
<dbReference type="AlphaFoldDB" id="A0A517QVL1"/>
<proteinExistence type="predicted"/>
<evidence type="ECO:0000313" key="3">
    <source>
        <dbReference type="Proteomes" id="UP000317318"/>
    </source>
</evidence>
<protein>
    <submittedName>
        <fullName evidence="2">Uncharacterized protein</fullName>
    </submittedName>
</protein>
<evidence type="ECO:0000313" key="2">
    <source>
        <dbReference type="EMBL" id="QDT35696.1"/>
    </source>
</evidence>
<evidence type="ECO:0000256" key="1">
    <source>
        <dbReference type="SAM" id="SignalP"/>
    </source>
</evidence>